<dbReference type="Proteomes" id="UP000008138">
    <property type="component" value="Chromosome"/>
</dbReference>
<evidence type="ECO:0000313" key="4">
    <source>
        <dbReference type="EMBL" id="AEA11971.1"/>
    </source>
</evidence>
<dbReference type="SUPFAM" id="SSF52954">
    <property type="entry name" value="Class II aaRS ABD-related"/>
    <property type="match status" value="1"/>
</dbReference>
<sequence length="186" mass="20919">MTRVLATSSRLYSKKINEFLNELSAALPGVEKIVRGKRSYKALLEEAVVRGARYIMLVTSRRGNPASLEFLDVAGRRWLPYSIPISGVRMREDLQVYVARKPKACCAAIVDYTASELADVLLEIFGYPLFYSVDLEKIRGRYDTLVVIRGRPGSYLVELIDGRDLGPRGLAIKVKGMKTKYVRNIS</sequence>
<dbReference type="STRING" id="999630.TUZN_0475"/>
<gene>
    <name evidence="4" type="ordered locus">TUZN_0475</name>
</gene>
<evidence type="ECO:0000256" key="1">
    <source>
        <dbReference type="ARBA" id="ARBA00022517"/>
    </source>
</evidence>
<keyword evidence="5" id="KW-1185">Reference proteome</keyword>
<comment type="function">
    <text evidence="2">Probably involved in the biogenesis of the ribosome.</text>
</comment>
<proteinExistence type="inferred from homology"/>
<evidence type="ECO:0000313" key="5">
    <source>
        <dbReference type="Proteomes" id="UP000008138"/>
    </source>
</evidence>
<feature type="domain" description="Brix" evidence="3">
    <location>
        <begin position="2"/>
        <end position="182"/>
    </location>
</feature>
<protein>
    <recommendedName>
        <fullName evidence="2">Probable Brix domain-containing ribosomal biogenesis protein</fullName>
    </recommendedName>
</protein>
<reference key="2">
    <citation type="submission" date="2011-03" db="EMBL/GenBank/DDBJ databases">
        <title>Complete genome sequence of the thermoacidophilic crenarchaeon Thermoproteus uzoniensis 768-20.</title>
        <authorList>
            <person name="Mardanov A.V."/>
            <person name="Gumerov V.M."/>
            <person name="Beletsky A.V."/>
            <person name="Prokofeva M.I."/>
            <person name="Bonch-Osmolovskaya E.A."/>
            <person name="Ravin N.V."/>
            <person name="Skryabin K.G."/>
        </authorList>
    </citation>
    <scope>NUCLEOTIDE SEQUENCE</scope>
    <source>
        <strain>768-20</strain>
    </source>
</reference>
<evidence type="ECO:0000256" key="2">
    <source>
        <dbReference type="HAMAP-Rule" id="MF_00699"/>
    </source>
</evidence>
<dbReference type="GeneID" id="10360020"/>
<dbReference type="Gene3D" id="3.40.50.10480">
    <property type="entry name" value="Probable brix-domain ribosomal biogenesis protein"/>
    <property type="match status" value="1"/>
</dbReference>
<dbReference type="EMBL" id="CP002590">
    <property type="protein sequence ID" value="AEA11971.1"/>
    <property type="molecule type" value="Genomic_DNA"/>
</dbReference>
<dbReference type="PROSITE" id="PS50833">
    <property type="entry name" value="BRIX"/>
    <property type="match status" value="1"/>
</dbReference>
<dbReference type="OrthoDB" id="117530at2157"/>
<dbReference type="GO" id="GO:0006364">
    <property type="term" value="P:rRNA processing"/>
    <property type="evidence" value="ECO:0007669"/>
    <property type="project" value="InterPro"/>
</dbReference>
<dbReference type="AlphaFoldDB" id="F2L3B2"/>
<keyword evidence="1 2" id="KW-0690">Ribosome biogenesis</keyword>
<dbReference type="GO" id="GO:0019843">
    <property type="term" value="F:rRNA binding"/>
    <property type="evidence" value="ECO:0007669"/>
    <property type="project" value="InterPro"/>
</dbReference>
<name>F2L3B2_THEU7</name>
<dbReference type="SMART" id="SM00879">
    <property type="entry name" value="Brix"/>
    <property type="match status" value="1"/>
</dbReference>
<dbReference type="eggNOG" id="arCOG03247">
    <property type="taxonomic scope" value="Archaea"/>
</dbReference>
<dbReference type="HOGENOM" id="CLU_1444746_0_0_2"/>
<dbReference type="InterPro" id="IPR023548">
    <property type="entry name" value="Brix_dom_Rbsml_bgen_prot"/>
</dbReference>
<dbReference type="KEGG" id="tuz:TUZN_0475"/>
<dbReference type="HAMAP" id="MF_00699">
    <property type="entry name" value="BriX"/>
    <property type="match status" value="1"/>
</dbReference>
<accession>F2L3B2</accession>
<reference evidence="4 5" key="1">
    <citation type="journal article" date="2011" name="J. Bacteriol.">
        <title>Complete genome sequence of the thermoacidophilic crenarchaeon Thermoproteus uzoniensis 768-20.</title>
        <authorList>
            <person name="Mardanov A.V."/>
            <person name="Gumerov V.M."/>
            <person name="Beletsky A.V."/>
            <person name="Prokofeva M.I."/>
            <person name="Bonch-Osmolovskaya E.A."/>
            <person name="Ravin N.V."/>
            <person name="Skryabin K.G."/>
        </authorList>
    </citation>
    <scope>NUCLEOTIDE SEQUENCE [LARGE SCALE GENOMIC DNA]</scope>
    <source>
        <strain evidence="4 5">768-20</strain>
    </source>
</reference>
<dbReference type="InterPro" id="IPR007109">
    <property type="entry name" value="Brix"/>
</dbReference>
<dbReference type="RefSeq" id="WP_013679307.1">
    <property type="nucleotide sequence ID" value="NC_015315.1"/>
</dbReference>
<evidence type="ECO:0000259" key="3">
    <source>
        <dbReference type="PROSITE" id="PS50833"/>
    </source>
</evidence>
<organism evidence="4 5">
    <name type="scientific">Thermoproteus uzoniensis (strain 768-20)</name>
    <dbReference type="NCBI Taxonomy" id="999630"/>
    <lineage>
        <taxon>Archaea</taxon>
        <taxon>Thermoproteota</taxon>
        <taxon>Thermoprotei</taxon>
        <taxon>Thermoproteales</taxon>
        <taxon>Thermoproteaceae</taxon>
        <taxon>Thermoproteus</taxon>
    </lineage>
</organism>